<dbReference type="Proteomes" id="UP000266841">
    <property type="component" value="Unassembled WGS sequence"/>
</dbReference>
<dbReference type="EMBL" id="AGNL01032628">
    <property type="protein sequence ID" value="EJK56011.1"/>
    <property type="molecule type" value="Genomic_DNA"/>
</dbReference>
<comment type="caution">
    <text evidence="1">The sequence shown here is derived from an EMBL/GenBank/DDBJ whole genome shotgun (WGS) entry which is preliminary data.</text>
</comment>
<accession>K0S504</accession>
<organism evidence="1 2">
    <name type="scientific">Thalassiosira oceanica</name>
    <name type="common">Marine diatom</name>
    <dbReference type="NCBI Taxonomy" id="159749"/>
    <lineage>
        <taxon>Eukaryota</taxon>
        <taxon>Sar</taxon>
        <taxon>Stramenopiles</taxon>
        <taxon>Ochrophyta</taxon>
        <taxon>Bacillariophyta</taxon>
        <taxon>Coscinodiscophyceae</taxon>
        <taxon>Thalassiosirophycidae</taxon>
        <taxon>Thalassiosirales</taxon>
        <taxon>Thalassiosiraceae</taxon>
        <taxon>Thalassiosira</taxon>
    </lineage>
</organism>
<feature type="non-terminal residue" evidence="1">
    <location>
        <position position="43"/>
    </location>
</feature>
<protein>
    <submittedName>
        <fullName evidence="1">Uncharacterized protein</fullName>
    </submittedName>
</protein>
<keyword evidence="2" id="KW-1185">Reference proteome</keyword>
<dbReference type="AlphaFoldDB" id="K0S504"/>
<evidence type="ECO:0000313" key="2">
    <source>
        <dbReference type="Proteomes" id="UP000266841"/>
    </source>
</evidence>
<reference evidence="1 2" key="1">
    <citation type="journal article" date="2012" name="Genome Biol.">
        <title>Genome and low-iron response of an oceanic diatom adapted to chronic iron limitation.</title>
        <authorList>
            <person name="Lommer M."/>
            <person name="Specht M."/>
            <person name="Roy A.S."/>
            <person name="Kraemer L."/>
            <person name="Andreson R."/>
            <person name="Gutowska M.A."/>
            <person name="Wolf J."/>
            <person name="Bergner S.V."/>
            <person name="Schilhabel M.B."/>
            <person name="Klostermeier U.C."/>
            <person name="Beiko R.G."/>
            <person name="Rosenstiel P."/>
            <person name="Hippler M."/>
            <person name="Laroche J."/>
        </authorList>
    </citation>
    <scope>NUCLEOTIDE SEQUENCE [LARGE SCALE GENOMIC DNA]</scope>
    <source>
        <strain evidence="1 2">CCMP1005</strain>
    </source>
</reference>
<gene>
    <name evidence="1" type="ORF">THAOC_24176</name>
</gene>
<sequence>MAPRTKTTVVDGQGYVLHGLVFLLMSTHSHSILEDDDNTDLTL</sequence>
<evidence type="ECO:0000313" key="1">
    <source>
        <dbReference type="EMBL" id="EJK56011.1"/>
    </source>
</evidence>
<proteinExistence type="predicted"/>
<name>K0S504_THAOC</name>